<keyword evidence="2" id="KW-1185">Reference proteome</keyword>
<dbReference type="RefSeq" id="WP_173780689.1">
    <property type="nucleotide sequence ID" value="NZ_JABSNO010000058.1"/>
</dbReference>
<evidence type="ECO:0000313" key="2">
    <source>
        <dbReference type="Proteomes" id="UP000610746"/>
    </source>
</evidence>
<comment type="caution">
    <text evidence="1">The sequence shown here is derived from an EMBL/GenBank/DDBJ whole genome shotgun (WGS) entry which is preliminary data.</text>
</comment>
<dbReference type="Proteomes" id="UP000610746">
    <property type="component" value="Unassembled WGS sequence"/>
</dbReference>
<dbReference type="AlphaFoldDB" id="A0A8J8K9U3"/>
<protein>
    <recommendedName>
        <fullName evidence="3">GIY-YIG nuclease family protein</fullName>
    </recommendedName>
</protein>
<evidence type="ECO:0000313" key="1">
    <source>
        <dbReference type="EMBL" id="NRS94173.1"/>
    </source>
</evidence>
<organism evidence="1 2">
    <name type="scientific">Frigoriflavimonas asaccharolytica</name>
    <dbReference type="NCBI Taxonomy" id="2735899"/>
    <lineage>
        <taxon>Bacteria</taxon>
        <taxon>Pseudomonadati</taxon>
        <taxon>Bacteroidota</taxon>
        <taxon>Flavobacteriia</taxon>
        <taxon>Flavobacteriales</taxon>
        <taxon>Weeksellaceae</taxon>
        <taxon>Frigoriflavimonas</taxon>
    </lineage>
</organism>
<reference evidence="1" key="1">
    <citation type="submission" date="2020-05" db="EMBL/GenBank/DDBJ databases">
        <title>Genomic Encyclopedia of Type Strains, Phase IV (KMG-V): Genome sequencing to study the core and pangenomes of soil and plant-associated prokaryotes.</title>
        <authorList>
            <person name="Whitman W."/>
        </authorList>
    </citation>
    <scope>NUCLEOTIDE SEQUENCE</scope>
    <source>
        <strain evidence="1">16F</strain>
    </source>
</reference>
<gene>
    <name evidence="1" type="ORF">HNQ03_003279</name>
</gene>
<accession>A0A8J8K9U3</accession>
<evidence type="ECO:0008006" key="3">
    <source>
        <dbReference type="Google" id="ProtNLM"/>
    </source>
</evidence>
<sequence length="207" mass="24355">MNKETSEFFERHSIDLKFTIDAEQNVINENFKNLMRSQNKYYAYNTSLCEKGHNIKSRSNHCLICDSYDIKIYKELYDNGFIYIAGSKKLKLIKIGSSKDNLTVAKRQLSLNDKKGYAETNDWKILVSYFCDKRGFHEKEIHKLLKPNEAVGYVYTKDDLTNATEIYRCSFKKANEICANYFKDLTTKITIFEKKMDDYAFPNIKKM</sequence>
<proteinExistence type="predicted"/>
<name>A0A8J8K9U3_9FLAO</name>
<dbReference type="EMBL" id="JABSNO010000058">
    <property type="protein sequence ID" value="NRS94173.1"/>
    <property type="molecule type" value="Genomic_DNA"/>
</dbReference>